<reference evidence="7" key="2">
    <citation type="submission" date="2018-07" db="EMBL/GenBank/DDBJ databases">
        <authorList>
            <person name="Quirk P.G."/>
            <person name="Krulwich T.A."/>
        </authorList>
    </citation>
    <scope>NUCLEOTIDE SEQUENCE</scope>
</reference>
<gene>
    <name evidence="7" type="primary">CSON008183</name>
</gene>
<evidence type="ECO:0000256" key="3">
    <source>
        <dbReference type="ARBA" id="ARBA00022525"/>
    </source>
</evidence>
<dbReference type="Pfam" id="PF01395">
    <property type="entry name" value="PBP_GOBP"/>
    <property type="match status" value="1"/>
</dbReference>
<evidence type="ECO:0000256" key="5">
    <source>
        <dbReference type="SAM" id="SignalP"/>
    </source>
</evidence>
<dbReference type="InterPro" id="IPR006170">
    <property type="entry name" value="PBP/GOBP"/>
</dbReference>
<keyword evidence="4 5" id="KW-0732">Signal</keyword>
<protein>
    <submittedName>
        <fullName evidence="7">CSON008183 protein</fullName>
    </submittedName>
</protein>
<keyword evidence="3" id="KW-0964">Secreted</keyword>
<dbReference type="EMBL" id="UFQT01003098">
    <property type="protein sequence ID" value="SSX34568.1"/>
    <property type="molecule type" value="Genomic_DNA"/>
</dbReference>
<evidence type="ECO:0000313" key="6">
    <source>
        <dbReference type="EMBL" id="SSX15193.1"/>
    </source>
</evidence>
<dbReference type="EMBL" id="UFQS01003098">
    <property type="protein sequence ID" value="SSX15193.1"/>
    <property type="molecule type" value="Genomic_DNA"/>
</dbReference>
<dbReference type="VEuPathDB" id="VectorBase:CSON008183"/>
<evidence type="ECO:0000256" key="2">
    <source>
        <dbReference type="ARBA" id="ARBA00008098"/>
    </source>
</evidence>
<accession>A0A336N7E4</accession>
<sequence>MNHILTKILVITILVQSISCYEIPEAVKKSLLALHDKCIEQTDASIAHLQKCRTGYIPEDHDAKCYLDCMLSQSNQYDLEKHFQWIEGIKHEINDDIHKWKSHVNDECDMNIDHHDKCEEAWQKVNCYLKTHNDTMEYCILFMFQEKYLN</sequence>
<dbReference type="Gene3D" id="1.10.238.20">
    <property type="entry name" value="Pheromone/general odorant binding protein domain"/>
    <property type="match status" value="1"/>
</dbReference>
<feature type="signal peptide" evidence="5">
    <location>
        <begin position="1"/>
        <end position="20"/>
    </location>
</feature>
<dbReference type="AlphaFoldDB" id="A0A336N7E4"/>
<evidence type="ECO:0000256" key="1">
    <source>
        <dbReference type="ARBA" id="ARBA00004613"/>
    </source>
</evidence>
<proteinExistence type="inferred from homology"/>
<evidence type="ECO:0000313" key="7">
    <source>
        <dbReference type="EMBL" id="SSX34568.1"/>
    </source>
</evidence>
<dbReference type="GO" id="GO:0005615">
    <property type="term" value="C:extracellular space"/>
    <property type="evidence" value="ECO:0007669"/>
    <property type="project" value="TreeGrafter"/>
</dbReference>
<dbReference type="GO" id="GO:0005549">
    <property type="term" value="F:odorant binding"/>
    <property type="evidence" value="ECO:0007669"/>
    <property type="project" value="InterPro"/>
</dbReference>
<dbReference type="InterPro" id="IPR036728">
    <property type="entry name" value="PBP_GOBP_sf"/>
</dbReference>
<dbReference type="PANTHER" id="PTHR11857:SF4">
    <property type="entry name" value="GENERAL ODORANT-BINDING PROTEIN 69A"/>
    <property type="match status" value="1"/>
</dbReference>
<dbReference type="CDD" id="cd23992">
    <property type="entry name" value="PBP_GOBP"/>
    <property type="match status" value="1"/>
</dbReference>
<dbReference type="SUPFAM" id="SSF47565">
    <property type="entry name" value="Insect pheromone/odorant-binding proteins"/>
    <property type="match status" value="1"/>
</dbReference>
<reference evidence="6" key="1">
    <citation type="submission" date="2018-04" db="EMBL/GenBank/DDBJ databases">
        <authorList>
            <person name="Go L.Y."/>
            <person name="Mitchell J.A."/>
        </authorList>
    </citation>
    <scope>NUCLEOTIDE SEQUENCE</scope>
    <source>
        <tissue evidence="6">Whole organism</tissue>
    </source>
</reference>
<evidence type="ECO:0000256" key="4">
    <source>
        <dbReference type="ARBA" id="ARBA00022729"/>
    </source>
</evidence>
<comment type="subcellular location">
    <subcellularLocation>
        <location evidence="1">Secreted</location>
    </subcellularLocation>
</comment>
<feature type="chain" id="PRO_5036328716" evidence="5">
    <location>
        <begin position="21"/>
        <end position="150"/>
    </location>
</feature>
<dbReference type="PANTHER" id="PTHR11857">
    <property type="entry name" value="ODORANT BINDING PROTEIN-RELATED"/>
    <property type="match status" value="1"/>
</dbReference>
<comment type="similarity">
    <text evidence="2">Belongs to the PBP/GOBP family.</text>
</comment>
<name>A0A336N7E4_CULSO</name>
<dbReference type="GO" id="GO:0007608">
    <property type="term" value="P:sensory perception of smell"/>
    <property type="evidence" value="ECO:0007669"/>
    <property type="project" value="TreeGrafter"/>
</dbReference>
<organism evidence="7">
    <name type="scientific">Culicoides sonorensis</name>
    <name type="common">Biting midge</name>
    <dbReference type="NCBI Taxonomy" id="179676"/>
    <lineage>
        <taxon>Eukaryota</taxon>
        <taxon>Metazoa</taxon>
        <taxon>Ecdysozoa</taxon>
        <taxon>Arthropoda</taxon>
        <taxon>Hexapoda</taxon>
        <taxon>Insecta</taxon>
        <taxon>Pterygota</taxon>
        <taxon>Neoptera</taxon>
        <taxon>Endopterygota</taxon>
        <taxon>Diptera</taxon>
        <taxon>Nematocera</taxon>
        <taxon>Chironomoidea</taxon>
        <taxon>Ceratopogonidae</taxon>
        <taxon>Ceratopogoninae</taxon>
        <taxon>Culicoides</taxon>
        <taxon>Monoculicoides</taxon>
    </lineage>
</organism>